<dbReference type="NCBIfam" id="TIGR02167">
    <property type="entry name" value="Liste_lipo_26"/>
    <property type="match status" value="6"/>
</dbReference>
<keyword evidence="3" id="KW-1185">Reference proteome</keyword>
<dbReference type="Pfam" id="PF03382">
    <property type="entry name" value="DUF285"/>
    <property type="match status" value="3"/>
</dbReference>
<dbReference type="AlphaFoldDB" id="A0A345UL12"/>
<dbReference type="InterPro" id="IPR011889">
    <property type="entry name" value="Liste_lipo_26"/>
</dbReference>
<name>A0A345UL12_9BACT</name>
<keyword evidence="1" id="KW-0812">Transmembrane</keyword>
<protein>
    <submittedName>
        <fullName evidence="2">Surface protein</fullName>
    </submittedName>
</protein>
<evidence type="ECO:0000313" key="2">
    <source>
        <dbReference type="EMBL" id="AXJ01164.1"/>
    </source>
</evidence>
<dbReference type="EMBL" id="CP027806">
    <property type="protein sequence ID" value="AXJ01164.1"/>
    <property type="molecule type" value="Genomic_DNA"/>
</dbReference>
<evidence type="ECO:0000313" key="3">
    <source>
        <dbReference type="Proteomes" id="UP000254808"/>
    </source>
</evidence>
<dbReference type="KEGG" id="cprv:CYPRO_1914"/>
<accession>A0A345UL12</accession>
<sequence>MKGRLDLTLIYNSGRCVHQPILATNVVTNCSVNTRCKSGAKHSKTTKSIQLNNYWLAKYTLALAILICISLLSGFYDAQANGSFTPNESSGLLGTSVEINAVPSAEVHSETPSLFFLAENGVTVMCPDAEVGEQGTLSINGTNVTFTKRTALQINTTNAATTCTSGITIMIALFQFANAFNEDIGSWDVSSVTNMSRMFQDARAFNQDIGSWDVSSVTNMSDMFRNAHAFNQDIGNWDVSSVTSMSRMFEDAHAFNEDIGSWDVSSVTSMNSMFRDARTFNQDIGSWDVSSVTVMQAMFFNTDFNQDISSWDVSSVTNMQGMFRLAGNFNQDIGKWDVSSVSEMTRMFQDAANFSQELNLWCVENFTEAPSLFSSGSGLTEDKLPVWGTCPQINTDFFLAENGVTVMCPDAGVGAQGTLTINGTNVTFTKRTAAQINTTNAATTCTSGITNMRLLFWDDRTFNQNIGSWDVSSVTDMVGMFEDARAFNQDIGNWDVSSVTDMFGMFINANAFNQDIGSWDVSSVTRMLSMFASANSFRGNLRCWEVPQFNFEPLNFGTFSNKPIWGTRGDCLWTGGTDGDLNTGSNWRGNSVPAANRPMIFDNASLVLTQNTDFKNEVRVRRSGSLIIGSDTPVLFSGGITGDANVVYQRKIEAHSRWISFTSPVANSTIAGTGGLFNSLWTQGFPGSDDAGASGSAANVLIYNEAGGGTNADRFVAPASNTIEAGRGILSVRV</sequence>
<proteinExistence type="predicted"/>
<gene>
    <name evidence="2" type="ORF">CYPRO_1914</name>
</gene>
<dbReference type="Proteomes" id="UP000254808">
    <property type="component" value="Chromosome"/>
</dbReference>
<reference evidence="2 3" key="1">
    <citation type="submission" date="2018-03" db="EMBL/GenBank/DDBJ databases">
        <title>Phenotypic and genomic properties of Cyclonatronum proteinivorum gen. nov., sp. nov., a haloalkaliphilic bacteroidete from soda lakes possessing Na+-translocating rhodopsin.</title>
        <authorList>
            <person name="Toshchakov S.V."/>
            <person name="Korzhenkov A."/>
            <person name="Samarov N.I."/>
            <person name="Kublanov I.V."/>
            <person name="Muntyan M.S."/>
            <person name="Sorokin D.Y."/>
        </authorList>
    </citation>
    <scope>NUCLEOTIDE SEQUENCE [LARGE SCALE GENOMIC DNA]</scope>
    <source>
        <strain evidence="2 3">Omega</strain>
    </source>
</reference>
<dbReference type="InterPro" id="IPR005046">
    <property type="entry name" value="DUF285"/>
</dbReference>
<evidence type="ECO:0000256" key="1">
    <source>
        <dbReference type="SAM" id="Phobius"/>
    </source>
</evidence>
<keyword evidence="1" id="KW-1133">Transmembrane helix</keyword>
<feature type="transmembrane region" description="Helical" evidence="1">
    <location>
        <begin position="56"/>
        <end position="76"/>
    </location>
</feature>
<organism evidence="2 3">
    <name type="scientific">Cyclonatronum proteinivorum</name>
    <dbReference type="NCBI Taxonomy" id="1457365"/>
    <lineage>
        <taxon>Bacteria</taxon>
        <taxon>Pseudomonadati</taxon>
        <taxon>Balneolota</taxon>
        <taxon>Balneolia</taxon>
        <taxon>Balneolales</taxon>
        <taxon>Cyclonatronaceae</taxon>
        <taxon>Cyclonatronum</taxon>
    </lineage>
</organism>
<keyword evidence="1" id="KW-0472">Membrane</keyword>